<evidence type="ECO:0000313" key="4">
    <source>
        <dbReference type="Proteomes" id="UP000029409"/>
    </source>
</evidence>
<dbReference type="AlphaFoldDB" id="A0A089HM88"/>
<keyword evidence="1" id="KW-0472">Membrane</keyword>
<name>A0A089HM88_PAEDU</name>
<dbReference type="OrthoDB" id="2376580at2"/>
<dbReference type="RefSeq" id="WP_042206887.1">
    <property type="nucleotide sequence ID" value="NZ_CP009288.1"/>
</dbReference>
<proteinExistence type="predicted"/>
<evidence type="ECO:0000259" key="2">
    <source>
        <dbReference type="Pfam" id="PF14340"/>
    </source>
</evidence>
<feature type="domain" description="DUF4395" evidence="2">
    <location>
        <begin position="8"/>
        <end position="132"/>
    </location>
</feature>
<dbReference type="KEGG" id="pdu:PDUR_15025"/>
<dbReference type="Proteomes" id="UP000029409">
    <property type="component" value="Chromosome"/>
</dbReference>
<feature type="transmembrane region" description="Helical" evidence="1">
    <location>
        <begin position="79"/>
        <end position="97"/>
    </location>
</feature>
<dbReference type="STRING" id="44251.PDUR_15025"/>
<protein>
    <recommendedName>
        <fullName evidence="2">DUF4395 domain-containing protein</fullName>
    </recommendedName>
</protein>
<evidence type="ECO:0000256" key="1">
    <source>
        <dbReference type="SAM" id="Phobius"/>
    </source>
</evidence>
<dbReference type="eggNOG" id="ENOG5031B0I">
    <property type="taxonomic scope" value="Bacteria"/>
</dbReference>
<reference evidence="3 4" key="1">
    <citation type="submission" date="2014-08" db="EMBL/GenBank/DDBJ databases">
        <title>Comparative genomics of the Paenibacillus odorifer group.</title>
        <authorList>
            <person name="den Bakker H.C."/>
            <person name="Tsai Y.-C."/>
            <person name="Martin N."/>
            <person name="Korlach J."/>
            <person name="Wiedmann M."/>
        </authorList>
    </citation>
    <scope>NUCLEOTIDE SEQUENCE [LARGE SCALE GENOMIC DNA]</scope>
    <source>
        <strain evidence="3 4">DSM 1735</strain>
    </source>
</reference>
<evidence type="ECO:0000313" key="3">
    <source>
        <dbReference type="EMBL" id="AIQ13081.1"/>
    </source>
</evidence>
<keyword evidence="1" id="KW-0812">Transmembrane</keyword>
<dbReference type="EMBL" id="CP009288">
    <property type="protein sequence ID" value="AIQ13081.1"/>
    <property type="molecule type" value="Genomic_DNA"/>
</dbReference>
<dbReference type="PIRSF" id="PIRSF030042">
    <property type="entry name" value="UCP030042"/>
    <property type="match status" value="1"/>
</dbReference>
<dbReference type="InterPro" id="IPR025508">
    <property type="entry name" value="DUF4395"/>
</dbReference>
<organism evidence="3 4">
    <name type="scientific">Paenibacillus durus</name>
    <name type="common">Paenibacillus azotofixans</name>
    <dbReference type="NCBI Taxonomy" id="44251"/>
    <lineage>
        <taxon>Bacteria</taxon>
        <taxon>Bacillati</taxon>
        <taxon>Bacillota</taxon>
        <taxon>Bacilli</taxon>
        <taxon>Bacillales</taxon>
        <taxon>Paenibacillaceae</taxon>
        <taxon>Paenibacillus</taxon>
    </lineage>
</organism>
<feature type="transmembrane region" description="Helical" evidence="1">
    <location>
        <begin position="103"/>
        <end position="129"/>
    </location>
</feature>
<gene>
    <name evidence="3" type="ORF">PDUR_15025</name>
</gene>
<feature type="transmembrane region" description="Helical" evidence="1">
    <location>
        <begin position="40"/>
        <end position="59"/>
    </location>
</feature>
<accession>A0A089HM88</accession>
<dbReference type="Pfam" id="PF14340">
    <property type="entry name" value="DUF4395"/>
    <property type="match status" value="1"/>
</dbReference>
<dbReference type="InterPro" id="IPR016942">
    <property type="entry name" value="UCP030042"/>
</dbReference>
<sequence length="144" mass="16287">MTDTLKGIPRPLVRVNQSVIALSVLLTWFTGFYWFLAIPLAAGLLGLIFHYNPVIRLSVRFLRKDRSAYILEDEDQQSFNQTIAVLCLAAGLISYLGGWLISAYIFTAIVAAAAFVAILGFCIGCFIHYQWKMYTYRRKQGSPR</sequence>
<keyword evidence="1" id="KW-1133">Transmembrane helix</keyword>
<keyword evidence="4" id="KW-1185">Reference proteome</keyword>